<feature type="domain" description="Peptidase M13 C-terminal" evidence="1">
    <location>
        <begin position="3"/>
        <end position="127"/>
    </location>
</feature>
<keyword evidence="3" id="KW-1185">Reference proteome</keyword>
<name>A0AAV5UIK8_9BILA</name>
<protein>
    <recommendedName>
        <fullName evidence="1">Peptidase M13 C-terminal domain-containing protein</fullName>
    </recommendedName>
</protein>
<dbReference type="GO" id="GO:0005886">
    <property type="term" value="C:plasma membrane"/>
    <property type="evidence" value="ECO:0007669"/>
    <property type="project" value="TreeGrafter"/>
</dbReference>
<proteinExistence type="predicted"/>
<dbReference type="PANTHER" id="PTHR11733:SF208">
    <property type="entry name" value="PEPTIDASE M13 C-TERMINAL DOMAIN-CONTAINING PROTEIN"/>
    <property type="match status" value="1"/>
</dbReference>
<sequence length="137" mass="15942">MDCLNDHLNRTCDLFGERSCNSGDQTFTEDGSDLFGQRINYEFFTRNYKEDELNKIVFESEQLAVTREQAFFYLFGITSCRKIRPEYDHTDVHSAWQVRINGVLTQMPQFAKAFSCSPDQAMFPDEKQCHLFGPDAK</sequence>
<organism evidence="2 3">
    <name type="scientific">Pristionchus entomophagus</name>
    <dbReference type="NCBI Taxonomy" id="358040"/>
    <lineage>
        <taxon>Eukaryota</taxon>
        <taxon>Metazoa</taxon>
        <taxon>Ecdysozoa</taxon>
        <taxon>Nematoda</taxon>
        <taxon>Chromadorea</taxon>
        <taxon>Rhabditida</taxon>
        <taxon>Rhabditina</taxon>
        <taxon>Diplogasteromorpha</taxon>
        <taxon>Diplogasteroidea</taxon>
        <taxon>Neodiplogasteridae</taxon>
        <taxon>Pristionchus</taxon>
    </lineage>
</organism>
<dbReference type="GO" id="GO:0016485">
    <property type="term" value="P:protein processing"/>
    <property type="evidence" value="ECO:0007669"/>
    <property type="project" value="TreeGrafter"/>
</dbReference>
<reference evidence="2" key="1">
    <citation type="submission" date="2023-10" db="EMBL/GenBank/DDBJ databases">
        <title>Genome assembly of Pristionchus species.</title>
        <authorList>
            <person name="Yoshida K."/>
            <person name="Sommer R.J."/>
        </authorList>
    </citation>
    <scope>NUCLEOTIDE SEQUENCE</scope>
    <source>
        <strain evidence="2">RS0144</strain>
    </source>
</reference>
<accession>A0AAV5UIK8</accession>
<dbReference type="Pfam" id="PF01431">
    <property type="entry name" value="Peptidase_M13"/>
    <property type="match status" value="1"/>
</dbReference>
<evidence type="ECO:0000313" key="2">
    <source>
        <dbReference type="EMBL" id="GMT06890.1"/>
    </source>
</evidence>
<evidence type="ECO:0000313" key="3">
    <source>
        <dbReference type="Proteomes" id="UP001432027"/>
    </source>
</evidence>
<dbReference type="InterPro" id="IPR000718">
    <property type="entry name" value="Peptidase_M13"/>
</dbReference>
<dbReference type="PROSITE" id="PS51885">
    <property type="entry name" value="NEPRILYSIN"/>
    <property type="match status" value="1"/>
</dbReference>
<dbReference type="InterPro" id="IPR018497">
    <property type="entry name" value="Peptidase_M13_C"/>
</dbReference>
<gene>
    <name evidence="2" type="ORF">PENTCL1PPCAC_29064</name>
</gene>
<comment type="caution">
    <text evidence="2">The sequence shown here is derived from an EMBL/GenBank/DDBJ whole genome shotgun (WGS) entry which is preliminary data.</text>
</comment>
<dbReference type="AlphaFoldDB" id="A0AAV5UIK8"/>
<dbReference type="PANTHER" id="PTHR11733">
    <property type="entry name" value="ZINC METALLOPROTEASE FAMILY M13 NEPRILYSIN-RELATED"/>
    <property type="match status" value="1"/>
</dbReference>
<evidence type="ECO:0000259" key="1">
    <source>
        <dbReference type="Pfam" id="PF01431"/>
    </source>
</evidence>
<dbReference type="SUPFAM" id="SSF55486">
    <property type="entry name" value="Metalloproteases ('zincins'), catalytic domain"/>
    <property type="match status" value="1"/>
</dbReference>
<dbReference type="InterPro" id="IPR024079">
    <property type="entry name" value="MetalloPept_cat_dom_sf"/>
</dbReference>
<dbReference type="GO" id="GO:0004222">
    <property type="term" value="F:metalloendopeptidase activity"/>
    <property type="evidence" value="ECO:0007669"/>
    <property type="project" value="InterPro"/>
</dbReference>
<dbReference type="Proteomes" id="UP001432027">
    <property type="component" value="Unassembled WGS sequence"/>
</dbReference>
<dbReference type="Gene3D" id="3.40.390.10">
    <property type="entry name" value="Collagenase (Catalytic Domain)"/>
    <property type="match status" value="1"/>
</dbReference>
<dbReference type="EMBL" id="BTSX01000006">
    <property type="protein sequence ID" value="GMT06890.1"/>
    <property type="molecule type" value="Genomic_DNA"/>
</dbReference>